<dbReference type="InterPro" id="IPR000440">
    <property type="entry name" value="NADH_UbQ/plastoQ_OxRdtase_su3"/>
</dbReference>
<keyword evidence="9" id="KW-0520">NAD</keyword>
<keyword evidence="9" id="KW-0249">Electron transport</keyword>
<name>A0A6J4EF18_9ACAR</name>
<feature type="transmembrane region" description="Helical" evidence="9">
    <location>
        <begin position="84"/>
        <end position="105"/>
    </location>
</feature>
<dbReference type="PANTHER" id="PTHR11058">
    <property type="entry name" value="NADH-UBIQUINONE OXIDOREDUCTASE CHAIN 3"/>
    <property type="match status" value="1"/>
</dbReference>
<keyword evidence="5 9" id="KW-0812">Transmembrane</keyword>
<evidence type="ECO:0000256" key="4">
    <source>
        <dbReference type="ARBA" id="ARBA00022448"/>
    </source>
</evidence>
<keyword evidence="9" id="KW-1278">Translocase</keyword>
<dbReference type="AlphaFoldDB" id="A0A6J4EF18"/>
<dbReference type="RefSeq" id="YP_009866793.1">
    <property type="nucleotide sequence ID" value="NC_049059.1"/>
</dbReference>
<dbReference type="EC" id="7.1.1.2" evidence="9"/>
<dbReference type="GeneID" id="55757332"/>
<comment type="catalytic activity">
    <reaction evidence="8 9">
        <text>a ubiquinone + NADH + 5 H(+)(in) = a ubiquinol + NAD(+) + 4 H(+)(out)</text>
        <dbReference type="Rhea" id="RHEA:29091"/>
        <dbReference type="Rhea" id="RHEA-COMP:9565"/>
        <dbReference type="Rhea" id="RHEA-COMP:9566"/>
        <dbReference type="ChEBI" id="CHEBI:15378"/>
        <dbReference type="ChEBI" id="CHEBI:16389"/>
        <dbReference type="ChEBI" id="CHEBI:17976"/>
        <dbReference type="ChEBI" id="CHEBI:57540"/>
        <dbReference type="ChEBI" id="CHEBI:57945"/>
        <dbReference type="EC" id="7.1.1.2"/>
    </reaction>
</comment>
<dbReference type="CTD" id="4537"/>
<comment type="function">
    <text evidence="9">Core subunit of the mitochondrial membrane respiratory chain NADH dehydrogenase (Complex I) which catalyzes electron transfer from NADH through the respiratory chain, using ubiquinone as an electron acceptor. Essential for the catalytic activity of complex I.</text>
</comment>
<geneLocation type="mitochondrion" evidence="10"/>
<evidence type="ECO:0000256" key="9">
    <source>
        <dbReference type="RuleBase" id="RU003640"/>
    </source>
</evidence>
<evidence type="ECO:0000256" key="6">
    <source>
        <dbReference type="ARBA" id="ARBA00022989"/>
    </source>
</evidence>
<keyword evidence="9 10" id="KW-0496">Mitochondrion</keyword>
<dbReference type="InterPro" id="IPR038430">
    <property type="entry name" value="NDAH_ubi_oxred_su3_sf"/>
</dbReference>
<keyword evidence="4 9" id="KW-0813">Transport</keyword>
<dbReference type="Gene3D" id="1.20.58.1610">
    <property type="entry name" value="NADH:ubiquinone/plastoquinone oxidoreductase, chain 3"/>
    <property type="match status" value="1"/>
</dbReference>
<dbReference type="GO" id="GO:0031966">
    <property type="term" value="C:mitochondrial membrane"/>
    <property type="evidence" value="ECO:0007669"/>
    <property type="project" value="UniProtKB-SubCell"/>
</dbReference>
<evidence type="ECO:0000256" key="1">
    <source>
        <dbReference type="ARBA" id="ARBA00004370"/>
    </source>
</evidence>
<protein>
    <recommendedName>
        <fullName evidence="3 9">NADH-ubiquinone oxidoreductase chain 3</fullName>
        <ecNumber evidence="9">7.1.1.2</ecNumber>
    </recommendedName>
</protein>
<reference evidence="10" key="2">
    <citation type="submission" date="2020-05" db="EMBL/GenBank/DDBJ databases">
        <authorList>
            <person name="Hiruta S."/>
            <person name="Shimano S."/>
        </authorList>
    </citation>
    <scope>NUCLEOTIDE SEQUENCE</scope>
    <source>
        <strain evidence="10">NMsp1</strain>
    </source>
</reference>
<evidence type="ECO:0000256" key="3">
    <source>
        <dbReference type="ARBA" id="ARBA00021007"/>
    </source>
</evidence>
<keyword evidence="6 9" id="KW-1133">Transmembrane helix</keyword>
<dbReference type="Pfam" id="PF00507">
    <property type="entry name" value="Oxidored_q4"/>
    <property type="match status" value="1"/>
</dbReference>
<keyword evidence="7 9" id="KW-0472">Membrane</keyword>
<dbReference type="EMBL" id="LC552026">
    <property type="protein sequence ID" value="BCG28125.1"/>
    <property type="molecule type" value="Genomic_DNA"/>
</dbReference>
<dbReference type="GO" id="GO:0030964">
    <property type="term" value="C:NADH dehydrogenase complex"/>
    <property type="evidence" value="ECO:0007669"/>
    <property type="project" value="TreeGrafter"/>
</dbReference>
<feature type="transmembrane region" description="Helical" evidence="9">
    <location>
        <begin position="56"/>
        <end position="78"/>
    </location>
</feature>
<sequence length="114" mass="13279">MQLFIYLFICICLIFILYFLSKLLEQSKKEEMNSCSNFECGFNSQSEKNIFISGQFFMIALLFIVFDLEISLLIPILGEEEGSLFFNLNTSILFLILILSTVFEWDSGLIEWSK</sequence>
<keyword evidence="9" id="KW-0679">Respiratory chain</keyword>
<evidence type="ECO:0000256" key="8">
    <source>
        <dbReference type="ARBA" id="ARBA00049551"/>
    </source>
</evidence>
<evidence type="ECO:0000313" key="10">
    <source>
        <dbReference type="EMBL" id="BCG28125.1"/>
    </source>
</evidence>
<organism evidence="10">
    <name type="scientific">Hygrobates longiporus</name>
    <dbReference type="NCBI Taxonomy" id="2740590"/>
    <lineage>
        <taxon>Eukaryota</taxon>
        <taxon>Metazoa</taxon>
        <taxon>Ecdysozoa</taxon>
        <taxon>Arthropoda</taxon>
        <taxon>Chelicerata</taxon>
        <taxon>Arachnida</taxon>
        <taxon>Acari</taxon>
        <taxon>Acariformes</taxon>
        <taxon>Trombidiformes</taxon>
        <taxon>Prostigmata</taxon>
        <taxon>Anystina</taxon>
        <taxon>Parasitengona</taxon>
        <taxon>Hydracarina</taxon>
        <taxon>Hygrobatoidea</taxon>
        <taxon>Hygrobatidae</taxon>
        <taxon>Hygrobates</taxon>
    </lineage>
</organism>
<comment type="similarity">
    <text evidence="2 9">Belongs to the complex I subunit 3 family.</text>
</comment>
<accession>A0A6J4EF18</accession>
<comment type="subcellular location">
    <subcellularLocation>
        <location evidence="1">Membrane</location>
    </subcellularLocation>
    <subcellularLocation>
        <location evidence="9">Mitochondrion membrane</location>
        <topology evidence="9">Multi-pass membrane protein</topology>
    </subcellularLocation>
</comment>
<dbReference type="GO" id="GO:0008137">
    <property type="term" value="F:NADH dehydrogenase (ubiquinone) activity"/>
    <property type="evidence" value="ECO:0007669"/>
    <property type="project" value="UniProtKB-UniRule"/>
</dbReference>
<dbReference type="PANTHER" id="PTHR11058:SF9">
    <property type="entry name" value="NADH-UBIQUINONE OXIDOREDUCTASE CHAIN 3"/>
    <property type="match status" value="1"/>
</dbReference>
<gene>
    <name evidence="10" type="primary">ND3</name>
</gene>
<evidence type="ECO:0000256" key="7">
    <source>
        <dbReference type="ARBA" id="ARBA00023136"/>
    </source>
</evidence>
<evidence type="ECO:0000256" key="5">
    <source>
        <dbReference type="ARBA" id="ARBA00022692"/>
    </source>
</evidence>
<keyword evidence="9" id="KW-0830">Ubiquinone</keyword>
<reference evidence="10" key="1">
    <citation type="journal article" date="2020" name="Mitochondrial DNA Part B Resour">
        <title>Complete mitochondrial genomes of two water mite species: Hygrobates (H.) longiporus and Hygrobates (rivobates) taniguchii (Acari, Trombidiformes, Hygrobatoidea).</title>
        <authorList>
            <person name="Hiruta S.F."/>
            <person name="Morimoto S."/>
            <person name="Yoshinari G."/>
            <person name="Goldschmidt T."/>
            <person name="Nishikawa K."/>
            <person name="Shimano S."/>
        </authorList>
    </citation>
    <scope>NUCLEOTIDE SEQUENCE</scope>
    <source>
        <strain evidence="10">NMsp1</strain>
    </source>
</reference>
<proteinExistence type="inferred from homology"/>
<feature type="transmembrane region" description="Helical" evidence="9">
    <location>
        <begin position="6"/>
        <end position="24"/>
    </location>
</feature>
<evidence type="ECO:0000256" key="2">
    <source>
        <dbReference type="ARBA" id="ARBA00008472"/>
    </source>
</evidence>